<feature type="signal peptide" evidence="4">
    <location>
        <begin position="1"/>
        <end position="20"/>
    </location>
</feature>
<dbReference type="InterPro" id="IPR026289">
    <property type="entry name" value="SBP_TakP-like"/>
</dbReference>
<dbReference type="GO" id="GO:0031317">
    <property type="term" value="C:tripartite ATP-independent periplasmic transporter complex"/>
    <property type="evidence" value="ECO:0007669"/>
    <property type="project" value="InterPro"/>
</dbReference>
<gene>
    <name evidence="5" type="ORF">SAMN04488568_103195</name>
</gene>
<dbReference type="PANTHER" id="PTHR33376:SF5">
    <property type="entry name" value="EXTRACYTOPLASMIC SOLUTE RECEPTOR PROTEIN"/>
    <property type="match status" value="1"/>
</dbReference>
<dbReference type="GO" id="GO:0046872">
    <property type="term" value="F:metal ion binding"/>
    <property type="evidence" value="ECO:0007669"/>
    <property type="project" value="UniProtKB-KW"/>
</dbReference>
<feature type="binding site" evidence="3">
    <location>
        <position position="227"/>
    </location>
    <ligand>
        <name>Na(+)</name>
        <dbReference type="ChEBI" id="CHEBI:29101"/>
    </ligand>
</feature>
<protein>
    <submittedName>
        <fullName evidence="5">TRAP-type mannitol/chloroaromatic compound transport system, substrate-binding protein</fullName>
    </submittedName>
</protein>
<keyword evidence="1 4" id="KW-0732">Signal</keyword>
<evidence type="ECO:0000313" key="5">
    <source>
        <dbReference type="EMBL" id="SDL96836.1"/>
    </source>
</evidence>
<dbReference type="RefSeq" id="WP_091767571.1">
    <property type="nucleotide sequence ID" value="NZ_FNHG01000003.1"/>
</dbReference>
<dbReference type="PROSITE" id="PS51257">
    <property type="entry name" value="PROKAR_LIPOPROTEIN"/>
    <property type="match status" value="1"/>
</dbReference>
<proteinExistence type="predicted"/>
<dbReference type="OrthoDB" id="9780733at2"/>
<evidence type="ECO:0000256" key="4">
    <source>
        <dbReference type="SAM" id="SignalP"/>
    </source>
</evidence>
<feature type="binding site" evidence="2">
    <location>
        <position position="168"/>
    </location>
    <ligand>
        <name>substrate</name>
    </ligand>
</feature>
<evidence type="ECO:0000256" key="2">
    <source>
        <dbReference type="PIRSR" id="PIRSR039026-1"/>
    </source>
</evidence>
<dbReference type="GO" id="GO:0055085">
    <property type="term" value="P:transmembrane transport"/>
    <property type="evidence" value="ECO:0007669"/>
    <property type="project" value="InterPro"/>
</dbReference>
<evidence type="ECO:0000256" key="3">
    <source>
        <dbReference type="PIRSR" id="PIRSR039026-2"/>
    </source>
</evidence>
<dbReference type="EMBL" id="FNHG01000003">
    <property type="protein sequence ID" value="SDL96836.1"/>
    <property type="molecule type" value="Genomic_DNA"/>
</dbReference>
<dbReference type="CDD" id="cd13604">
    <property type="entry name" value="PBP2_TRAP_ketoacid_lactate_like"/>
    <property type="match status" value="1"/>
</dbReference>
<dbReference type="InterPro" id="IPR038404">
    <property type="entry name" value="TRAP_DctP_sf"/>
</dbReference>
<dbReference type="NCBIfam" id="NF037995">
    <property type="entry name" value="TRAP_S1"/>
    <property type="match status" value="1"/>
</dbReference>
<organism evidence="5 6">
    <name type="scientific">Maricaulis salignorans</name>
    <dbReference type="NCBI Taxonomy" id="144026"/>
    <lineage>
        <taxon>Bacteria</taxon>
        <taxon>Pseudomonadati</taxon>
        <taxon>Pseudomonadota</taxon>
        <taxon>Alphaproteobacteria</taxon>
        <taxon>Maricaulales</taxon>
        <taxon>Maricaulaceae</taxon>
        <taxon>Maricaulis</taxon>
    </lineage>
</organism>
<feature type="binding site" evidence="3">
    <location>
        <position position="252"/>
    </location>
    <ligand>
        <name>substrate</name>
    </ligand>
</feature>
<feature type="binding site" evidence="2">
    <location>
        <position position="189"/>
    </location>
    <ligand>
        <name>substrate</name>
    </ligand>
</feature>
<dbReference type="Gene3D" id="3.40.190.10">
    <property type="entry name" value="Periplasmic binding protein-like II"/>
    <property type="match status" value="1"/>
</dbReference>
<evidence type="ECO:0000313" key="6">
    <source>
        <dbReference type="Proteomes" id="UP000199759"/>
    </source>
</evidence>
<sequence>MDRRTFLSGASIAAATVATACGDSTSTNTQTGSPASPAILRGVKQLRMVTTWPANFPGLGTAANNVAAFANAASGGSLDVRVYAAGELVSAFEAFDAVSEGTADMYHGAEYYWQGKSQAFNFFTAVPMGMTASEIMGWVEFGGGQALWDELSAQFNIKPFQAGNSGHQMAGWFKREINTLEDFRGLRMRMPGLGGSVLRELGAAAVTLSGGEIYPALQSGAIDATEWVGPWNDLAFGFYREAPYYYGPGFHEPGSSLAVGINLDVWNGLEADHKAILKQACWAANNQCLAEFQYQNALALDVLVNQHGVQLRAFSDAIWDRIGTISEQVVADTGNSDAMTRRVFDSYLGARNAMRSWDRISEMPYMAQRERVLGG</sequence>
<name>A0A1G9PDF8_9PROT</name>
<dbReference type="Pfam" id="PF03480">
    <property type="entry name" value="DctP"/>
    <property type="match status" value="1"/>
</dbReference>
<accession>A0A1G9PDF8</accession>
<keyword evidence="6" id="KW-1185">Reference proteome</keyword>
<dbReference type="PANTHER" id="PTHR33376">
    <property type="match status" value="1"/>
</dbReference>
<dbReference type="InterPro" id="IPR018389">
    <property type="entry name" value="DctP_fam"/>
</dbReference>
<dbReference type="AlphaFoldDB" id="A0A1G9PDF8"/>
<reference evidence="5 6" key="1">
    <citation type="submission" date="2016-10" db="EMBL/GenBank/DDBJ databases">
        <authorList>
            <person name="de Groot N.N."/>
        </authorList>
    </citation>
    <scope>NUCLEOTIDE SEQUENCE [LARGE SCALE GENOMIC DNA]</scope>
    <source>
        <strain evidence="5 6">DSM 16077</strain>
    </source>
</reference>
<feature type="binding site" evidence="3">
    <location>
        <position position="226"/>
    </location>
    <ligand>
        <name>substrate</name>
    </ligand>
</feature>
<dbReference type="Proteomes" id="UP000199759">
    <property type="component" value="Unassembled WGS sequence"/>
</dbReference>
<dbReference type="PIRSF" id="PIRSF039026">
    <property type="entry name" value="SiaP"/>
    <property type="match status" value="1"/>
</dbReference>
<feature type="chain" id="PRO_5011484262" evidence="4">
    <location>
        <begin position="21"/>
        <end position="375"/>
    </location>
</feature>
<dbReference type="STRING" id="144026.SAMN04488568_103195"/>
<dbReference type="Gene3D" id="3.40.190.170">
    <property type="entry name" value="Bacterial extracellular solute-binding protein, family 7"/>
    <property type="match status" value="1"/>
</dbReference>
<evidence type="ECO:0000256" key="1">
    <source>
        <dbReference type="ARBA" id="ARBA00022729"/>
    </source>
</evidence>
<keyword evidence="3" id="KW-0479">Metal-binding</keyword>